<reference evidence="1" key="1">
    <citation type="journal article" date="2019" name="Sci. Rep.">
        <title>Draft genome of Tanacetum cinerariifolium, the natural source of mosquito coil.</title>
        <authorList>
            <person name="Yamashiro T."/>
            <person name="Shiraishi A."/>
            <person name="Satake H."/>
            <person name="Nakayama K."/>
        </authorList>
    </citation>
    <scope>NUCLEOTIDE SEQUENCE</scope>
</reference>
<accession>A0A699TTM3</accession>
<organism evidence="1">
    <name type="scientific">Tanacetum cinerariifolium</name>
    <name type="common">Dalmatian daisy</name>
    <name type="synonym">Chrysanthemum cinerariifolium</name>
    <dbReference type="NCBI Taxonomy" id="118510"/>
    <lineage>
        <taxon>Eukaryota</taxon>
        <taxon>Viridiplantae</taxon>
        <taxon>Streptophyta</taxon>
        <taxon>Embryophyta</taxon>
        <taxon>Tracheophyta</taxon>
        <taxon>Spermatophyta</taxon>
        <taxon>Magnoliopsida</taxon>
        <taxon>eudicotyledons</taxon>
        <taxon>Gunneridae</taxon>
        <taxon>Pentapetalae</taxon>
        <taxon>asterids</taxon>
        <taxon>campanulids</taxon>
        <taxon>Asterales</taxon>
        <taxon>Asteraceae</taxon>
        <taxon>Asteroideae</taxon>
        <taxon>Anthemideae</taxon>
        <taxon>Anthemidinae</taxon>
        <taxon>Tanacetum</taxon>
    </lineage>
</organism>
<comment type="caution">
    <text evidence="1">The sequence shown here is derived from an EMBL/GenBank/DDBJ whole genome shotgun (WGS) entry which is preliminary data.</text>
</comment>
<keyword evidence="1" id="KW-0418">Kinase</keyword>
<evidence type="ECO:0000313" key="1">
    <source>
        <dbReference type="EMBL" id="GFD13273.1"/>
    </source>
</evidence>
<gene>
    <name evidence="1" type="ORF">Tci_885242</name>
</gene>
<name>A0A699TTM3_TANCI</name>
<dbReference type="GO" id="GO:0016301">
    <property type="term" value="F:kinase activity"/>
    <property type="evidence" value="ECO:0007669"/>
    <property type="project" value="UniProtKB-KW"/>
</dbReference>
<feature type="non-terminal residue" evidence="1">
    <location>
        <position position="32"/>
    </location>
</feature>
<keyword evidence="1" id="KW-0808">Transferase</keyword>
<proteinExistence type="predicted"/>
<dbReference type="AlphaFoldDB" id="A0A699TTM3"/>
<protein>
    <submittedName>
        <fullName evidence="1">Bifunctional aspartokinase/homoserine dehydrogenase I</fullName>
    </submittedName>
</protein>
<sequence>MCFVVPEKEAEAVVTALEARFQQALSAGRLSQ</sequence>
<dbReference type="EMBL" id="BKCJ011271259">
    <property type="protein sequence ID" value="GFD13273.1"/>
    <property type="molecule type" value="Genomic_DNA"/>
</dbReference>